<dbReference type="GO" id="GO:0003676">
    <property type="term" value="F:nucleic acid binding"/>
    <property type="evidence" value="ECO:0007669"/>
    <property type="project" value="InterPro"/>
</dbReference>
<dbReference type="OrthoDB" id="10035396at2759"/>
<organism evidence="3 4">
    <name type="scientific">Pararge aegeria aegeria</name>
    <dbReference type="NCBI Taxonomy" id="348720"/>
    <lineage>
        <taxon>Eukaryota</taxon>
        <taxon>Metazoa</taxon>
        <taxon>Ecdysozoa</taxon>
        <taxon>Arthropoda</taxon>
        <taxon>Hexapoda</taxon>
        <taxon>Insecta</taxon>
        <taxon>Pterygota</taxon>
        <taxon>Neoptera</taxon>
        <taxon>Endopterygota</taxon>
        <taxon>Lepidoptera</taxon>
        <taxon>Glossata</taxon>
        <taxon>Ditrysia</taxon>
        <taxon>Papilionoidea</taxon>
        <taxon>Nymphalidae</taxon>
        <taxon>Satyrinae</taxon>
        <taxon>Satyrini</taxon>
        <taxon>Parargina</taxon>
        <taxon>Pararge</taxon>
    </lineage>
</organism>
<keyword evidence="4" id="KW-1185">Reference proteome</keyword>
<dbReference type="SUPFAM" id="SSF57756">
    <property type="entry name" value="Retrovirus zinc finger-like domains"/>
    <property type="match status" value="1"/>
</dbReference>
<dbReference type="SMART" id="SM00596">
    <property type="entry name" value="PRE_C2HC"/>
    <property type="match status" value="1"/>
</dbReference>
<evidence type="ECO:0000256" key="1">
    <source>
        <dbReference type="SAM" id="MobiDB-lite"/>
    </source>
</evidence>
<feature type="compositionally biased region" description="Basic and acidic residues" evidence="1">
    <location>
        <begin position="26"/>
        <end position="38"/>
    </location>
</feature>
<dbReference type="Gene3D" id="4.10.60.10">
    <property type="entry name" value="Zinc finger, CCHC-type"/>
    <property type="match status" value="1"/>
</dbReference>
<dbReference type="AlphaFoldDB" id="A0A8S4S2B8"/>
<feature type="region of interest" description="Disordered" evidence="1">
    <location>
        <begin position="123"/>
        <end position="194"/>
    </location>
</feature>
<feature type="non-terminal residue" evidence="3">
    <location>
        <position position="1"/>
    </location>
</feature>
<protein>
    <submittedName>
        <fullName evidence="3">Jg17854 protein</fullName>
    </submittedName>
</protein>
<dbReference type="Proteomes" id="UP000838756">
    <property type="component" value="Unassembled WGS sequence"/>
</dbReference>
<dbReference type="InterPro" id="IPR006579">
    <property type="entry name" value="Pre_C2HC_dom"/>
</dbReference>
<feature type="region of interest" description="Disordered" evidence="1">
    <location>
        <begin position="1"/>
        <end position="40"/>
    </location>
</feature>
<proteinExistence type="predicted"/>
<sequence length="436" mass="49154">DPFKRSGLQRSPPFSKNYAQETYKANSEHNRETKEQPAKKLTQQIFHPSLFHKHLKRDHTSTGEIRKERNIAQNANPIIHKPMLSSPIPASTANLTRQRSSSLGDTAGIIQQEVDRNFIISPGTASASQTDTPNDVNDPINPPSWQKMPSSRGPKRKRVNTPPISPNVETNNSFSDLPLDPPDDSGATTGIHKQLNRPPPIILYGVEDVNELFKLLESTSNSEHFKLKIVNKNNLRIVIDNVEEYKKIIDVIRQKGLIGHTFTRKDTKCCRIVIKNLHHSTPLSAITEAVESTGNRVRGEIINARYGPDKNPTSTFFVNVEPSANNKLLKDIEYVFHQKVKIETPRKSTTVVQCHRCQQYGHSKNNCMRPYRCVKCGEGHKTSECPKKDRNSPAKCALCLLDHPANYKGCQVYKEILSRKKGAFFRKPFPVISSEG</sequence>
<gene>
    <name evidence="3" type="primary">jg17854</name>
    <name evidence="3" type="ORF">PAEG_LOCUS21199</name>
</gene>
<evidence type="ECO:0000313" key="3">
    <source>
        <dbReference type="EMBL" id="CAH2245744.1"/>
    </source>
</evidence>
<dbReference type="GO" id="GO:0008270">
    <property type="term" value="F:zinc ion binding"/>
    <property type="evidence" value="ECO:0007669"/>
    <property type="project" value="InterPro"/>
</dbReference>
<feature type="non-terminal residue" evidence="3">
    <location>
        <position position="436"/>
    </location>
</feature>
<feature type="compositionally biased region" description="Polar residues" evidence="1">
    <location>
        <begin position="123"/>
        <end position="135"/>
    </location>
</feature>
<accession>A0A8S4S2B8</accession>
<dbReference type="InterPro" id="IPR036875">
    <property type="entry name" value="Znf_CCHC_sf"/>
</dbReference>
<feature type="domain" description="Pre-C2HC" evidence="2">
    <location>
        <begin position="283"/>
        <end position="352"/>
    </location>
</feature>
<evidence type="ECO:0000313" key="4">
    <source>
        <dbReference type="Proteomes" id="UP000838756"/>
    </source>
</evidence>
<feature type="compositionally biased region" description="Polar residues" evidence="1">
    <location>
        <begin position="8"/>
        <end position="25"/>
    </location>
</feature>
<reference evidence="3" key="1">
    <citation type="submission" date="2022-03" db="EMBL/GenBank/DDBJ databases">
        <authorList>
            <person name="Lindestad O."/>
        </authorList>
    </citation>
    <scope>NUCLEOTIDE SEQUENCE</scope>
</reference>
<name>A0A8S4S2B8_9NEOP</name>
<dbReference type="Pfam" id="PF07530">
    <property type="entry name" value="PRE_C2HC"/>
    <property type="match status" value="1"/>
</dbReference>
<comment type="caution">
    <text evidence="3">The sequence shown here is derived from an EMBL/GenBank/DDBJ whole genome shotgun (WGS) entry which is preliminary data.</text>
</comment>
<evidence type="ECO:0000259" key="2">
    <source>
        <dbReference type="SMART" id="SM00596"/>
    </source>
</evidence>
<dbReference type="EMBL" id="CAKXAJ010025911">
    <property type="protein sequence ID" value="CAH2245744.1"/>
    <property type="molecule type" value="Genomic_DNA"/>
</dbReference>